<evidence type="ECO:0000256" key="1">
    <source>
        <dbReference type="ARBA" id="ARBA00001231"/>
    </source>
</evidence>
<dbReference type="InterPro" id="IPR017853">
    <property type="entry name" value="GH"/>
</dbReference>
<dbReference type="OrthoDB" id="428480at2759"/>
<keyword evidence="13" id="KW-1185">Reference proteome</keyword>
<keyword evidence="3 9" id="KW-0732">Signal</keyword>
<evidence type="ECO:0000256" key="5">
    <source>
        <dbReference type="ARBA" id="ARBA00023180"/>
    </source>
</evidence>
<reference evidence="12 13" key="1">
    <citation type="journal article" date="2019" name="Fungal Biol. Biotechnol.">
        <title>Draft genome sequence of fastidious pathogen Ceratobasidium theobromae, which causes vascular-streak dieback in Theobroma cacao.</title>
        <authorList>
            <person name="Ali S.S."/>
            <person name="Asman A."/>
            <person name="Shao J."/>
            <person name="Firmansyah A.P."/>
            <person name="Susilo A.W."/>
            <person name="Rosmana A."/>
            <person name="McMahon P."/>
            <person name="Junaid M."/>
            <person name="Guest D."/>
            <person name="Kheng T.Y."/>
            <person name="Meinhardt L.W."/>
            <person name="Bailey B.A."/>
        </authorList>
    </citation>
    <scope>NUCLEOTIDE SEQUENCE [LARGE SCALE GENOMIC DNA]</scope>
    <source>
        <strain evidence="12 13">CT2</strain>
    </source>
</reference>
<comment type="similarity">
    <text evidence="2 7">Belongs to the glycosyl hydrolase 20 family.</text>
</comment>
<evidence type="ECO:0000256" key="4">
    <source>
        <dbReference type="ARBA" id="ARBA00022801"/>
    </source>
</evidence>
<dbReference type="Gene3D" id="3.20.20.80">
    <property type="entry name" value="Glycosidases"/>
    <property type="match status" value="1"/>
</dbReference>
<dbReference type="Gene3D" id="3.30.379.10">
    <property type="entry name" value="Chitobiase/beta-hexosaminidase domain 2-like"/>
    <property type="match status" value="1"/>
</dbReference>
<evidence type="ECO:0000256" key="6">
    <source>
        <dbReference type="ARBA" id="ARBA00023295"/>
    </source>
</evidence>
<dbReference type="SUPFAM" id="SSF51445">
    <property type="entry name" value="(Trans)glycosidases"/>
    <property type="match status" value="1"/>
</dbReference>
<dbReference type="GO" id="GO:0004563">
    <property type="term" value="F:beta-N-acetylhexosaminidase activity"/>
    <property type="evidence" value="ECO:0007669"/>
    <property type="project" value="UniProtKB-EC"/>
</dbReference>
<keyword evidence="5" id="KW-0325">Glycoprotein</keyword>
<dbReference type="PANTHER" id="PTHR22600">
    <property type="entry name" value="BETA-HEXOSAMINIDASE"/>
    <property type="match status" value="1"/>
</dbReference>
<comment type="caution">
    <text evidence="12">The sequence shown here is derived from an EMBL/GenBank/DDBJ whole genome shotgun (WGS) entry which is preliminary data.</text>
</comment>
<sequence>MFSLSALALVALLSVDSSYALWPRPTTFSAGTSVVRLAPGFNIQLPNDAPSDLKAAADRAKDQLRNDKLERLVVGRGSGDADRIKSARELPKVELRYDSAVNKTRGSIQDEATAALGTRDESYVLTVPADGSAATISANSSLGLFRGLTTFTQMWYLYDSYTYAPEAPYSITDKPAFPYRGFMLDTARNYFPISDIKRTLDAMSWVKLNELHWHIVDSQSFPLSIPQFPELADKAAYSKKQIYTDSDVKDIVKYAAQRGIDVMLEIDTPGHTSSIGESHPEYIACKQKSPWATYANEPPAGQLRLASPAVQDFTSKLFSAVLNPLKGMGTLFSTGGDEINARCYAEDQETQDELKKQGLTFEGALDKFTNVTHKAVRDAQRVPVVWEEMILSHNVTLPKDTISLVWISSANVLSVLNKGYRLIHAASDFFYLDCGAGGWVGSFPGGNSWCDPFKTWQKIYSFDPLNGTTPAQASLVLGGQTLLWTEQSGPSNLDPVVWPRAAAAAEVFWTGAGRNGTEALPRLHDIRYRMVQRGVHAIALQPERCALRPFLCDLTA</sequence>
<dbReference type="GO" id="GO:0030203">
    <property type="term" value="P:glycosaminoglycan metabolic process"/>
    <property type="evidence" value="ECO:0007669"/>
    <property type="project" value="TreeGrafter"/>
</dbReference>
<name>A0A5N5QXH6_9AGAM</name>
<dbReference type="PANTHER" id="PTHR22600:SF26">
    <property type="entry name" value="BETA-N-ACETYLHEXOSAMINIDASE"/>
    <property type="match status" value="1"/>
</dbReference>
<feature type="domain" description="Glycoside hydrolase family 20 catalytic" evidence="10">
    <location>
        <begin position="177"/>
        <end position="511"/>
    </location>
</feature>
<comment type="catalytic activity">
    <reaction evidence="1 7">
        <text>Hydrolysis of terminal non-reducing N-acetyl-D-hexosamine residues in N-acetyl-beta-D-hexosaminides.</text>
        <dbReference type="EC" id="3.2.1.52"/>
    </reaction>
</comment>
<dbReference type="SUPFAM" id="SSF55545">
    <property type="entry name" value="beta-N-acetylhexosaminidase-like domain"/>
    <property type="match status" value="1"/>
</dbReference>
<proteinExistence type="inferred from homology"/>
<evidence type="ECO:0000256" key="2">
    <source>
        <dbReference type="ARBA" id="ARBA00006285"/>
    </source>
</evidence>
<dbReference type="PIRSF" id="PIRSF001093">
    <property type="entry name" value="B-hxosamndse_ab_euk"/>
    <property type="match status" value="1"/>
</dbReference>
<dbReference type="InterPro" id="IPR029018">
    <property type="entry name" value="Hex-like_dom2"/>
</dbReference>
<feature type="active site" description="Proton donor" evidence="8">
    <location>
        <position position="338"/>
    </location>
</feature>
<dbReference type="CDD" id="cd06562">
    <property type="entry name" value="GH20_HexA_HexB-like"/>
    <property type="match status" value="1"/>
</dbReference>
<dbReference type="InterPro" id="IPR025705">
    <property type="entry name" value="Beta_hexosaminidase_sua/sub"/>
</dbReference>
<dbReference type="FunFam" id="3.20.20.80:FF:000063">
    <property type="entry name" value="Beta-hexosaminidase"/>
    <property type="match status" value="1"/>
</dbReference>
<dbReference type="EMBL" id="SSOP01000005">
    <property type="protein sequence ID" value="KAB5595867.1"/>
    <property type="molecule type" value="Genomic_DNA"/>
</dbReference>
<dbReference type="Proteomes" id="UP000383932">
    <property type="component" value="Unassembled WGS sequence"/>
</dbReference>
<keyword evidence="4 7" id="KW-0378">Hydrolase</keyword>
<dbReference type="InterPro" id="IPR029019">
    <property type="entry name" value="HEX_eukaryotic_N"/>
</dbReference>
<dbReference type="PRINTS" id="PR00738">
    <property type="entry name" value="GLHYDRLASE20"/>
</dbReference>
<dbReference type="GO" id="GO:0005975">
    <property type="term" value="P:carbohydrate metabolic process"/>
    <property type="evidence" value="ECO:0007669"/>
    <property type="project" value="InterPro"/>
</dbReference>
<evidence type="ECO:0000256" key="9">
    <source>
        <dbReference type="SAM" id="SignalP"/>
    </source>
</evidence>
<evidence type="ECO:0000313" key="12">
    <source>
        <dbReference type="EMBL" id="KAB5595867.1"/>
    </source>
</evidence>
<accession>A0A5N5QXH6</accession>
<dbReference type="InterPro" id="IPR015883">
    <property type="entry name" value="Glyco_hydro_20_cat"/>
</dbReference>
<feature type="domain" description="Beta-hexosaminidase eukaryotic type N-terminal" evidence="11">
    <location>
        <begin position="21"/>
        <end position="154"/>
    </location>
</feature>
<dbReference type="EC" id="3.2.1.52" evidence="7"/>
<evidence type="ECO:0000313" key="13">
    <source>
        <dbReference type="Proteomes" id="UP000383932"/>
    </source>
</evidence>
<feature type="chain" id="PRO_5024460982" description="Beta-hexosaminidase" evidence="9">
    <location>
        <begin position="21"/>
        <end position="556"/>
    </location>
</feature>
<dbReference type="Pfam" id="PF14845">
    <property type="entry name" value="Glycohydro_20b2"/>
    <property type="match status" value="1"/>
</dbReference>
<dbReference type="Pfam" id="PF00728">
    <property type="entry name" value="Glyco_hydro_20"/>
    <property type="match status" value="1"/>
</dbReference>
<feature type="signal peptide" evidence="9">
    <location>
        <begin position="1"/>
        <end position="20"/>
    </location>
</feature>
<gene>
    <name evidence="12" type="ORF">CTheo_631</name>
</gene>
<evidence type="ECO:0000259" key="10">
    <source>
        <dbReference type="Pfam" id="PF00728"/>
    </source>
</evidence>
<keyword evidence="6 7" id="KW-0326">Glycosidase</keyword>
<evidence type="ECO:0000256" key="7">
    <source>
        <dbReference type="PIRNR" id="PIRNR001093"/>
    </source>
</evidence>
<evidence type="ECO:0000259" key="11">
    <source>
        <dbReference type="Pfam" id="PF14845"/>
    </source>
</evidence>
<protein>
    <recommendedName>
        <fullName evidence="7">Beta-hexosaminidase</fullName>
        <ecNumber evidence="7">3.2.1.52</ecNumber>
    </recommendedName>
</protein>
<dbReference type="GO" id="GO:0016020">
    <property type="term" value="C:membrane"/>
    <property type="evidence" value="ECO:0007669"/>
    <property type="project" value="TreeGrafter"/>
</dbReference>
<dbReference type="AlphaFoldDB" id="A0A5N5QXH6"/>
<organism evidence="12 13">
    <name type="scientific">Ceratobasidium theobromae</name>
    <dbReference type="NCBI Taxonomy" id="1582974"/>
    <lineage>
        <taxon>Eukaryota</taxon>
        <taxon>Fungi</taxon>
        <taxon>Dikarya</taxon>
        <taxon>Basidiomycota</taxon>
        <taxon>Agaricomycotina</taxon>
        <taxon>Agaricomycetes</taxon>
        <taxon>Cantharellales</taxon>
        <taxon>Ceratobasidiaceae</taxon>
        <taxon>Ceratobasidium</taxon>
    </lineage>
</organism>
<evidence type="ECO:0000256" key="8">
    <source>
        <dbReference type="PIRSR" id="PIRSR001093-1"/>
    </source>
</evidence>
<evidence type="ECO:0000256" key="3">
    <source>
        <dbReference type="ARBA" id="ARBA00022729"/>
    </source>
</evidence>